<keyword evidence="1" id="KW-0812">Transmembrane</keyword>
<feature type="transmembrane region" description="Helical" evidence="1">
    <location>
        <begin position="89"/>
        <end position="115"/>
    </location>
</feature>
<reference evidence="2" key="1">
    <citation type="journal article" date="2015" name="Nature">
        <title>Complex archaea that bridge the gap between prokaryotes and eukaryotes.</title>
        <authorList>
            <person name="Spang A."/>
            <person name="Saw J.H."/>
            <person name="Jorgensen S.L."/>
            <person name="Zaremba-Niedzwiedzka K."/>
            <person name="Martijn J."/>
            <person name="Lind A.E."/>
            <person name="van Eijk R."/>
            <person name="Schleper C."/>
            <person name="Guy L."/>
            <person name="Ettema T.J."/>
        </authorList>
    </citation>
    <scope>NUCLEOTIDE SEQUENCE</scope>
</reference>
<accession>A0A0F9AGJ0</accession>
<keyword evidence="1" id="KW-1133">Transmembrane helix</keyword>
<proteinExistence type="predicted"/>
<organism evidence="2">
    <name type="scientific">marine sediment metagenome</name>
    <dbReference type="NCBI Taxonomy" id="412755"/>
    <lineage>
        <taxon>unclassified sequences</taxon>
        <taxon>metagenomes</taxon>
        <taxon>ecological metagenomes</taxon>
    </lineage>
</organism>
<feature type="transmembrane region" description="Helical" evidence="1">
    <location>
        <begin position="170"/>
        <end position="190"/>
    </location>
</feature>
<evidence type="ECO:0000313" key="2">
    <source>
        <dbReference type="EMBL" id="KKL08535.1"/>
    </source>
</evidence>
<evidence type="ECO:0000256" key="1">
    <source>
        <dbReference type="SAM" id="Phobius"/>
    </source>
</evidence>
<protein>
    <submittedName>
        <fullName evidence="2">Uncharacterized protein</fullName>
    </submittedName>
</protein>
<comment type="caution">
    <text evidence="2">The sequence shown here is derived from an EMBL/GenBank/DDBJ whole genome shotgun (WGS) entry which is preliminary data.</text>
</comment>
<sequence>MSLDLVLARNYGDFGFELDFGAEIAYTKMTIEANAPPAVNLARPIESAFLGWTRVGKLTPVFILVFQDTDPTFHTKYKIEMGFQGGSPVIPLILIPLIPFIIKALIALGLFAVVWKVADVVENTSGATQIEKTQELLDDPNFKNLSPEERALVLGKLPDGAKPGIDLGGALTKTAIIAGIVMGGLVAFNLTKGR</sequence>
<gene>
    <name evidence="2" type="ORF">LCGC14_2574900</name>
</gene>
<name>A0A0F9AGJ0_9ZZZZ</name>
<dbReference type="EMBL" id="LAZR01042840">
    <property type="protein sequence ID" value="KKL08535.1"/>
    <property type="molecule type" value="Genomic_DNA"/>
</dbReference>
<keyword evidence="1" id="KW-0472">Membrane</keyword>
<dbReference type="AlphaFoldDB" id="A0A0F9AGJ0"/>